<reference evidence="5" key="2">
    <citation type="submission" date="2021-04" db="EMBL/GenBank/DDBJ databases">
        <authorList>
            <person name="Gilroy R."/>
        </authorList>
    </citation>
    <scope>NUCLEOTIDE SEQUENCE</scope>
    <source>
        <strain evidence="5">CHK173-259</strain>
    </source>
</reference>
<dbReference type="GO" id="GO:0016491">
    <property type="term" value="F:oxidoreductase activity"/>
    <property type="evidence" value="ECO:0007669"/>
    <property type="project" value="InterPro"/>
</dbReference>
<dbReference type="EMBL" id="DXGJ01000038">
    <property type="protein sequence ID" value="HIW71998.1"/>
    <property type="molecule type" value="Genomic_DNA"/>
</dbReference>
<proteinExistence type="predicted"/>
<reference evidence="5" key="1">
    <citation type="journal article" date="2021" name="PeerJ">
        <title>Extensive microbial diversity within the chicken gut microbiome revealed by metagenomics and culture.</title>
        <authorList>
            <person name="Gilroy R."/>
            <person name="Ravi A."/>
            <person name="Getino M."/>
            <person name="Pursley I."/>
            <person name="Horton D.L."/>
            <person name="Alikhan N.F."/>
            <person name="Baker D."/>
            <person name="Gharbi K."/>
            <person name="Hall N."/>
            <person name="Watson M."/>
            <person name="Adriaenssens E.M."/>
            <person name="Foster-Nyarko E."/>
            <person name="Jarju S."/>
            <person name="Secka A."/>
            <person name="Antonio M."/>
            <person name="Oren A."/>
            <person name="Chaudhuri R.R."/>
            <person name="La Ragione R."/>
            <person name="Hildebrand F."/>
            <person name="Pallen M.J."/>
        </authorList>
    </citation>
    <scope>NUCLEOTIDE SEQUENCE</scope>
    <source>
        <strain evidence="5">CHK173-259</strain>
    </source>
</reference>
<dbReference type="InterPro" id="IPR036812">
    <property type="entry name" value="NAD(P)_OxRdtase_dom_sf"/>
</dbReference>
<evidence type="ECO:0000313" key="6">
    <source>
        <dbReference type="Proteomes" id="UP000886822"/>
    </source>
</evidence>
<dbReference type="PRINTS" id="PR00069">
    <property type="entry name" value="ALDKETRDTASE"/>
</dbReference>
<dbReference type="InterPro" id="IPR020471">
    <property type="entry name" value="AKR"/>
</dbReference>
<feature type="active site" description="Proton donor" evidence="1">
    <location>
        <position position="52"/>
    </location>
</feature>
<organism evidence="5 6">
    <name type="scientific">Candidatus Levilactobacillus faecigallinarum</name>
    <dbReference type="NCBI Taxonomy" id="2838638"/>
    <lineage>
        <taxon>Bacteria</taxon>
        <taxon>Bacillati</taxon>
        <taxon>Bacillota</taxon>
        <taxon>Bacilli</taxon>
        <taxon>Lactobacillales</taxon>
        <taxon>Lactobacillaceae</taxon>
        <taxon>Levilactobacillus</taxon>
    </lineage>
</organism>
<protein>
    <submittedName>
        <fullName evidence="5">Aldo/keto reductase</fullName>
    </submittedName>
</protein>
<feature type="domain" description="NADP-dependent oxidoreductase" evidence="4">
    <location>
        <begin position="14"/>
        <end position="267"/>
    </location>
</feature>
<evidence type="ECO:0000256" key="3">
    <source>
        <dbReference type="PIRSR" id="PIRSR000097-3"/>
    </source>
</evidence>
<dbReference type="PANTHER" id="PTHR43638">
    <property type="entry name" value="OXIDOREDUCTASE, ALDO/KETO REDUCTASE FAMILY PROTEIN"/>
    <property type="match status" value="1"/>
</dbReference>
<dbReference type="InterPro" id="IPR023210">
    <property type="entry name" value="NADP_OxRdtase_dom"/>
</dbReference>
<dbReference type="Pfam" id="PF00248">
    <property type="entry name" value="Aldo_ket_red"/>
    <property type="match status" value="1"/>
</dbReference>
<dbReference type="Proteomes" id="UP000886822">
    <property type="component" value="Unassembled WGS sequence"/>
</dbReference>
<comment type="caution">
    <text evidence="5">The sequence shown here is derived from an EMBL/GenBank/DDBJ whole genome shotgun (WGS) entry which is preliminary data.</text>
</comment>
<dbReference type="AlphaFoldDB" id="A0A9D1U4L0"/>
<evidence type="ECO:0000256" key="2">
    <source>
        <dbReference type="PIRSR" id="PIRSR000097-2"/>
    </source>
</evidence>
<dbReference type="PANTHER" id="PTHR43638:SF3">
    <property type="entry name" value="ALDEHYDE REDUCTASE"/>
    <property type="match status" value="1"/>
</dbReference>
<dbReference type="Gene3D" id="3.20.20.100">
    <property type="entry name" value="NADP-dependent oxidoreductase domain"/>
    <property type="match status" value="1"/>
</dbReference>
<evidence type="ECO:0000259" key="4">
    <source>
        <dbReference type="Pfam" id="PF00248"/>
    </source>
</evidence>
<dbReference type="CDD" id="cd19138">
    <property type="entry name" value="AKR_YeaE"/>
    <property type="match status" value="1"/>
</dbReference>
<evidence type="ECO:0000313" key="5">
    <source>
        <dbReference type="EMBL" id="HIW71998.1"/>
    </source>
</evidence>
<gene>
    <name evidence="5" type="ORF">H9875_05145</name>
</gene>
<accession>A0A9D1U4L0</accession>
<name>A0A9D1U4L0_9LACO</name>
<feature type="binding site" evidence="2">
    <location>
        <position position="111"/>
    </location>
    <ligand>
        <name>substrate</name>
    </ligand>
</feature>
<dbReference type="PIRSF" id="PIRSF000097">
    <property type="entry name" value="AKR"/>
    <property type="match status" value="1"/>
</dbReference>
<feature type="site" description="Lowers pKa of active site Tyr" evidence="3">
    <location>
        <position position="78"/>
    </location>
</feature>
<sequence length="282" mass="31471">MKNLTIAGRTVPTVGIGTWHMGDRPAQRETEIAAIQAGITSGARVIDTAEMYGSGRSENLVGEALQPFDRSDLFLISKVLPENASRARLQQSLEASLQRLRTDYLDLYLYHWRGNVPLRETVDELQRLKDQGLVKAWGVSNFDVADLDELWELPNGPHAQANEDLYHLGSRGVDYAVLPWQRAHELPLIAYSPIAQGDAWGQHLTTNPVVKQLAQKHHATIYQILLAWVIRDPQVLAIPQTSSVSHMQQNVAARDIVLDQADLQALDGQFPQPTQKQPLDVI</sequence>
<dbReference type="SUPFAM" id="SSF51430">
    <property type="entry name" value="NAD(P)-linked oxidoreductase"/>
    <property type="match status" value="1"/>
</dbReference>
<evidence type="ECO:0000256" key="1">
    <source>
        <dbReference type="PIRSR" id="PIRSR000097-1"/>
    </source>
</evidence>